<dbReference type="EMBL" id="CP033970">
    <property type="protein sequence ID" value="AZG16933.1"/>
    <property type="molecule type" value="Genomic_DNA"/>
</dbReference>
<evidence type="ECO:0000313" key="7">
    <source>
        <dbReference type="Proteomes" id="UP000270411"/>
    </source>
</evidence>
<dbReference type="PANTHER" id="PTHR37419">
    <property type="entry name" value="SERINE/THREONINE-PROTEIN KINASE TOXIN HIPA"/>
    <property type="match status" value="1"/>
</dbReference>
<dbReference type="Pfam" id="PF13657">
    <property type="entry name" value="Couple_hipA"/>
    <property type="match status" value="1"/>
</dbReference>
<dbReference type="PANTHER" id="PTHR37419:SF1">
    <property type="entry name" value="SERINE_THREONINE-PROTEIN KINASE TOXIN HIPA"/>
    <property type="match status" value="1"/>
</dbReference>
<evidence type="ECO:0000256" key="1">
    <source>
        <dbReference type="ARBA" id="ARBA00010164"/>
    </source>
</evidence>
<dbReference type="InterPro" id="IPR012893">
    <property type="entry name" value="HipA-like_C"/>
</dbReference>
<dbReference type="InterPro" id="IPR017508">
    <property type="entry name" value="HipA_N1"/>
</dbReference>
<sequence>MNGWLTGIWEHGPDGESFAYDADWMASSQGRPLSLSLPFRSDVLPYRGRVVTAYFDNLLPDSDAIRRRLAQRHRTQGTGPFALLAALGRDCVGALQLLPADAAPEHLRSIDGTPLDEAAIARLLRDATRSVPMGQHDDDSDLRLSIAGAQEKTALLYHEGRWLLPHGSTPTTHILKLPLGLVGNMRADMRTSVENEWLCARLVRHFGLAVADCAIATFEDQKVLAVTRFDRRLAPDGSWIIRLPQEDFCQALGLSPLSKYQADGGPGIADIMAVLAGSETPGHDRRQFFTAQILFWLLAATDGHAKNFSLSIGPGGRYWSTPLYDVLSAYPIMGSGANQLAPQKARLAMAVRGSQNHYRVAQILRRHWLEQGRRVGLPADEVEAILAGLKDAVAPAIDATASELPAGFPADVAERVFAGLRAQARRI</sequence>
<dbReference type="NCBIfam" id="TIGR03071">
    <property type="entry name" value="couple_hipA"/>
    <property type="match status" value="1"/>
</dbReference>
<dbReference type="Pfam" id="PF07804">
    <property type="entry name" value="HipA_C"/>
    <property type="match status" value="1"/>
</dbReference>
<keyword evidence="2" id="KW-0808">Transferase</keyword>
<comment type="similarity">
    <text evidence="1">Belongs to the HipA Ser/Thr kinase family.</text>
</comment>
<gene>
    <name evidence="6" type="ORF">EHF44_18600</name>
</gene>
<dbReference type="GO" id="GO:0004674">
    <property type="term" value="F:protein serine/threonine kinase activity"/>
    <property type="evidence" value="ECO:0007669"/>
    <property type="project" value="TreeGrafter"/>
</dbReference>
<accession>A0A3G8H8Q4</accession>
<reference evidence="7" key="1">
    <citation type="submission" date="2018-11" db="EMBL/GenBank/DDBJ databases">
        <title>FDA dAtabase for Regulatory Grade micrObial Sequences (FDA-ARGOS): Supporting development and validation of Infectious Disease Dx tests.</title>
        <authorList>
            <person name="Goldberg B."/>
            <person name="Campos J."/>
            <person name="Tallon L."/>
            <person name="Sadzewicz L."/>
            <person name="Zhao X."/>
            <person name="Vavikolanu K."/>
            <person name="Mehta A."/>
            <person name="Aluvathingal J."/>
            <person name="Nadendla S."/>
            <person name="Geyer C."/>
            <person name="Nandy P."/>
            <person name="Yan Y."/>
            <person name="Sichtig H."/>
        </authorList>
    </citation>
    <scope>NUCLEOTIDE SEQUENCE [LARGE SCALE GENOMIC DNA]</scope>
    <source>
        <strain evidence="7">FDAARGOS_614</strain>
    </source>
</reference>
<dbReference type="OrthoDB" id="9805913at2"/>
<evidence type="ECO:0000313" key="6">
    <source>
        <dbReference type="EMBL" id="AZG16933.1"/>
    </source>
</evidence>
<evidence type="ECO:0000256" key="3">
    <source>
        <dbReference type="ARBA" id="ARBA00022777"/>
    </source>
</evidence>
<name>A0A3G8H8Q4_9BURK</name>
<dbReference type="AlphaFoldDB" id="A0A3G8H8Q4"/>
<evidence type="ECO:0000256" key="2">
    <source>
        <dbReference type="ARBA" id="ARBA00022679"/>
    </source>
</evidence>
<feature type="domain" description="HipA-like C-terminal" evidence="4">
    <location>
        <begin position="144"/>
        <end position="394"/>
    </location>
</feature>
<evidence type="ECO:0000259" key="5">
    <source>
        <dbReference type="Pfam" id="PF13657"/>
    </source>
</evidence>
<dbReference type="KEGG" id="cpau:EHF44_18600"/>
<organism evidence="6 7">
    <name type="scientific">Cupriavidus pauculus</name>
    <dbReference type="NCBI Taxonomy" id="82633"/>
    <lineage>
        <taxon>Bacteria</taxon>
        <taxon>Pseudomonadati</taxon>
        <taxon>Pseudomonadota</taxon>
        <taxon>Betaproteobacteria</taxon>
        <taxon>Burkholderiales</taxon>
        <taxon>Burkholderiaceae</taxon>
        <taxon>Cupriavidus</taxon>
    </lineage>
</organism>
<proteinExistence type="inferred from homology"/>
<dbReference type="CDD" id="cd17808">
    <property type="entry name" value="HipA_Ec_like"/>
    <property type="match status" value="1"/>
</dbReference>
<protein>
    <submittedName>
        <fullName evidence="6">Type II toxin-antitoxin system HipA family toxin</fullName>
    </submittedName>
</protein>
<feature type="domain" description="HipA N-terminal subdomain 1" evidence="5">
    <location>
        <begin position="2"/>
        <end position="97"/>
    </location>
</feature>
<keyword evidence="3" id="KW-0418">Kinase</keyword>
<dbReference type="InterPro" id="IPR052028">
    <property type="entry name" value="HipA_Ser/Thr_kinase"/>
</dbReference>
<evidence type="ECO:0000259" key="4">
    <source>
        <dbReference type="Pfam" id="PF07804"/>
    </source>
</evidence>
<dbReference type="Proteomes" id="UP000270411">
    <property type="component" value="Chromosome 2"/>
</dbReference>
<dbReference type="GO" id="GO:0005829">
    <property type="term" value="C:cytosol"/>
    <property type="evidence" value="ECO:0007669"/>
    <property type="project" value="TreeGrafter"/>
</dbReference>